<dbReference type="Gene3D" id="2.20.28.20">
    <property type="entry name" value="Methionyl-tRNA synthetase, Zn-domain"/>
    <property type="match status" value="1"/>
</dbReference>
<evidence type="ECO:0000256" key="1">
    <source>
        <dbReference type="ARBA" id="ARBA00022598"/>
    </source>
</evidence>
<organism evidence="9 10">
    <name type="scientific">Kineosporia succinea</name>
    <dbReference type="NCBI Taxonomy" id="84632"/>
    <lineage>
        <taxon>Bacteria</taxon>
        <taxon>Bacillati</taxon>
        <taxon>Actinomycetota</taxon>
        <taxon>Actinomycetes</taxon>
        <taxon>Kineosporiales</taxon>
        <taxon>Kineosporiaceae</taxon>
        <taxon>Kineosporia</taxon>
    </lineage>
</organism>
<dbReference type="EMBL" id="JAUSQZ010000001">
    <property type="protein sequence ID" value="MDP9826218.1"/>
    <property type="molecule type" value="Genomic_DNA"/>
</dbReference>
<keyword evidence="5 7" id="KW-0030">Aminoacyl-tRNA synthetase</keyword>
<comment type="catalytic activity">
    <reaction evidence="6">
        <text>tRNA(Met) + L-methionine + ATP = L-methionyl-tRNA(Met) + AMP + diphosphate</text>
        <dbReference type="Rhea" id="RHEA:13481"/>
        <dbReference type="Rhea" id="RHEA-COMP:9667"/>
        <dbReference type="Rhea" id="RHEA-COMP:9698"/>
        <dbReference type="ChEBI" id="CHEBI:30616"/>
        <dbReference type="ChEBI" id="CHEBI:33019"/>
        <dbReference type="ChEBI" id="CHEBI:57844"/>
        <dbReference type="ChEBI" id="CHEBI:78442"/>
        <dbReference type="ChEBI" id="CHEBI:78530"/>
        <dbReference type="ChEBI" id="CHEBI:456215"/>
        <dbReference type="EC" id="6.1.1.10"/>
    </reaction>
</comment>
<dbReference type="RefSeq" id="WP_307240804.1">
    <property type="nucleotide sequence ID" value="NZ_JAUSQZ010000001.1"/>
</dbReference>
<dbReference type="InterPro" id="IPR029038">
    <property type="entry name" value="MetRS_Zn"/>
</dbReference>
<feature type="domain" description="Methionyl/Leucyl tRNA synthetase" evidence="8">
    <location>
        <begin position="6"/>
        <end position="391"/>
    </location>
</feature>
<proteinExistence type="inferred from homology"/>
<evidence type="ECO:0000313" key="10">
    <source>
        <dbReference type="Proteomes" id="UP001235712"/>
    </source>
</evidence>
<evidence type="ECO:0000256" key="5">
    <source>
        <dbReference type="ARBA" id="ARBA00023146"/>
    </source>
</evidence>
<dbReference type="InterPro" id="IPR015413">
    <property type="entry name" value="Methionyl/Leucyl_tRNA_Synth"/>
</dbReference>
<keyword evidence="1 7" id="KW-0436">Ligase</keyword>
<evidence type="ECO:0000256" key="6">
    <source>
        <dbReference type="ARBA" id="ARBA00047364"/>
    </source>
</evidence>
<accession>A0ABT9P0L6</accession>
<gene>
    <name evidence="9" type="ORF">J2S57_001967</name>
</gene>
<dbReference type="SUPFAM" id="SSF52374">
    <property type="entry name" value="Nucleotidylyl transferase"/>
    <property type="match status" value="1"/>
</dbReference>
<dbReference type="Gene3D" id="3.40.50.620">
    <property type="entry name" value="HUPs"/>
    <property type="match status" value="1"/>
</dbReference>
<dbReference type="EC" id="6.1.1.10" evidence="9"/>
<evidence type="ECO:0000259" key="8">
    <source>
        <dbReference type="Pfam" id="PF09334"/>
    </source>
</evidence>
<dbReference type="PROSITE" id="PS00178">
    <property type="entry name" value="AA_TRNA_LIGASE_I"/>
    <property type="match status" value="1"/>
</dbReference>
<keyword evidence="3 7" id="KW-0067">ATP-binding</keyword>
<dbReference type="Pfam" id="PF09334">
    <property type="entry name" value="tRNA-synt_1g"/>
    <property type="match status" value="1"/>
</dbReference>
<dbReference type="GO" id="GO:0004825">
    <property type="term" value="F:methionine-tRNA ligase activity"/>
    <property type="evidence" value="ECO:0007669"/>
    <property type="project" value="UniProtKB-EC"/>
</dbReference>
<reference evidence="9 10" key="1">
    <citation type="submission" date="2023-07" db="EMBL/GenBank/DDBJ databases">
        <title>Sequencing the genomes of 1000 actinobacteria strains.</title>
        <authorList>
            <person name="Klenk H.-P."/>
        </authorList>
    </citation>
    <scope>NUCLEOTIDE SEQUENCE [LARGE SCALE GENOMIC DNA]</scope>
    <source>
        <strain evidence="9 10">DSM 44388</strain>
    </source>
</reference>
<dbReference type="InterPro" id="IPR014729">
    <property type="entry name" value="Rossmann-like_a/b/a_fold"/>
</dbReference>
<evidence type="ECO:0000256" key="7">
    <source>
        <dbReference type="RuleBase" id="RU363039"/>
    </source>
</evidence>
<evidence type="ECO:0000256" key="3">
    <source>
        <dbReference type="ARBA" id="ARBA00022840"/>
    </source>
</evidence>
<dbReference type="PANTHER" id="PTHR45765">
    <property type="entry name" value="METHIONINE--TRNA LIGASE"/>
    <property type="match status" value="1"/>
</dbReference>
<keyword evidence="4 7" id="KW-0648">Protein biosynthesis</keyword>
<dbReference type="InterPro" id="IPR023458">
    <property type="entry name" value="Met-tRNA_ligase_1"/>
</dbReference>
<evidence type="ECO:0000256" key="2">
    <source>
        <dbReference type="ARBA" id="ARBA00022741"/>
    </source>
</evidence>
<dbReference type="Proteomes" id="UP001235712">
    <property type="component" value="Unassembled WGS sequence"/>
</dbReference>
<evidence type="ECO:0000313" key="9">
    <source>
        <dbReference type="EMBL" id="MDP9826218.1"/>
    </source>
</evidence>
<sequence>MSRRTLIISPAPTANGDLHLGHLAGPFLGADVYARWLRATGREVLLASGFQDTSSYVVTTARRLGTTPQDLVTSSGEQIEGTLAAAGIAVDGFTGDEDAFVKTVRRFLEDLHAGGALELRTLLFPYSPATGEYLVDGFVRGGCPVCLADGCAGLCESCGNPVAPGDLLEPRSTLDENDPVELRPAQVFVLPLERYREGIRAHFAEHGRAMRPHMAQALQEMLSRPLPDYPVTYPVSWGIPAPFPEVAGQVVNPNAEPAAWSIYCAQLSARNRGLDVTEDELWLTGAGTRVVYFLGFDNIYPFAVAMVGMLLAAKGRYLLPEEFVTNEFYELENAKFSTSRRHLIWGRDLVAEVPRDVARFHLAATSPESQRTDFTRAALERVTSARLIGPWNRVAEKVDAFTGRGALPVSARSREAAARIVKRFAAGYELEYFSLTRIAETLGEQLGRLEDWDVAPGQEGDFCHQVDVIARCGAPLLIDLAAGALADLSIPTGEGPAEITPVPLPRLSGTVAG</sequence>
<dbReference type="InterPro" id="IPR001412">
    <property type="entry name" value="aa-tRNA-synth_I_CS"/>
</dbReference>
<name>A0ABT9P0L6_9ACTN</name>
<keyword evidence="2 7" id="KW-0547">Nucleotide-binding</keyword>
<comment type="caution">
    <text evidence="9">The sequence shown here is derived from an EMBL/GenBank/DDBJ whole genome shotgun (WGS) entry which is preliminary data.</text>
</comment>
<comment type="similarity">
    <text evidence="7">Belongs to the class-I aminoacyl-tRNA synthetase family.</text>
</comment>
<evidence type="ECO:0000256" key="4">
    <source>
        <dbReference type="ARBA" id="ARBA00022917"/>
    </source>
</evidence>
<protein>
    <submittedName>
        <fullName evidence="9">Methionyl-tRNA synthetase</fullName>
        <ecNumber evidence="9">6.1.1.10</ecNumber>
    </submittedName>
</protein>
<keyword evidence="10" id="KW-1185">Reference proteome</keyword>
<dbReference type="PANTHER" id="PTHR45765:SF1">
    <property type="entry name" value="METHIONINE--TRNA LIGASE, CYTOPLASMIC"/>
    <property type="match status" value="1"/>
</dbReference>